<reference evidence="1" key="1">
    <citation type="submission" date="2019-02" db="EMBL/GenBank/DDBJ databases">
        <authorList>
            <person name="Lutz S."/>
            <person name="Schori C."/>
            <person name="Ahrens C.H."/>
            <person name="Gueguen E."/>
        </authorList>
    </citation>
    <scope>NUCLEOTIDE SEQUENCE</scope>
    <source>
        <strain evidence="1">Psy35</strain>
    </source>
</reference>
<dbReference type="AlphaFoldDB" id="A0AA46VTV9"/>
<sequence>MFNAIRTHPAPASLAEARAYDGDDVYAELRKVFYDKCYICETNDPHDINVEHFFAHEGNHDSKYDWNNLYFACSRCNNIKGTAFNEIIDCCDPEHDAFRSIKLLPPMSPRGKTVMIKATNDDPRTIKTTELLAKVYNSSHTVNKRISSEFLRNKVFKQYNLLLDQIEFYFDPVSTPEDKARSVDRMRILIQKSMPYSAFMRWCILEDAVLAPLLAKHMD</sequence>
<dbReference type="RefSeq" id="WP_080665257.1">
    <property type="nucleotide sequence ID" value="NZ_CP036495.1"/>
</dbReference>
<gene>
    <name evidence="1" type="ORF">EZZ81_05810</name>
</gene>
<protein>
    <recommendedName>
        <fullName evidence="3">HNH domain-containing protein</fullName>
    </recommendedName>
</protein>
<dbReference type="Proteomes" id="UP001163644">
    <property type="component" value="Chromosome"/>
</dbReference>
<evidence type="ECO:0000313" key="1">
    <source>
        <dbReference type="EMBL" id="UZA67764.1"/>
    </source>
</evidence>
<name>A0AA46VTV9_PSEVI</name>
<proteinExistence type="predicted"/>
<dbReference type="EMBL" id="CP036495">
    <property type="protein sequence ID" value="UZA67764.1"/>
    <property type="molecule type" value="Genomic_DNA"/>
</dbReference>
<accession>A0AA46VTV9</accession>
<evidence type="ECO:0000313" key="2">
    <source>
        <dbReference type="Proteomes" id="UP001163644"/>
    </source>
</evidence>
<organism evidence="1 2">
    <name type="scientific">Pseudomonas viridiflava</name>
    <name type="common">Phytomonas viridiflava</name>
    <dbReference type="NCBI Taxonomy" id="33069"/>
    <lineage>
        <taxon>Bacteria</taxon>
        <taxon>Pseudomonadati</taxon>
        <taxon>Pseudomonadota</taxon>
        <taxon>Gammaproteobacteria</taxon>
        <taxon>Pseudomonadales</taxon>
        <taxon>Pseudomonadaceae</taxon>
        <taxon>Pseudomonas</taxon>
    </lineage>
</organism>
<evidence type="ECO:0008006" key="3">
    <source>
        <dbReference type="Google" id="ProtNLM"/>
    </source>
</evidence>
<dbReference type="Gene3D" id="1.10.30.50">
    <property type="match status" value="1"/>
</dbReference>